<dbReference type="EnsemblPlants" id="AVESA.00010b.r2.3AG0447590.1">
    <property type="protein sequence ID" value="AVESA.00010b.r2.3AG0447590.1.CDS.1"/>
    <property type="gene ID" value="AVESA.00010b.r2.3AG0447590"/>
</dbReference>
<reference evidence="1" key="2">
    <citation type="submission" date="2025-09" db="UniProtKB">
        <authorList>
            <consortium name="EnsemblPlants"/>
        </authorList>
    </citation>
    <scope>IDENTIFICATION</scope>
</reference>
<sequence>MDMARYAVCHQQWIAGQEAGLGELLEAAANAAAGRATDAELRAAVERCMRGYEEYATSRRAMAREEDGAAFFAPPWCTAFENAVLWLGGCRPSLTIRLLYSISGEGLEAHIEEFLSGRREGGVSGSVGMGLLGITATQLERINDLHGRTLRDEGILTERLASLQEDIADRPLLPIVRARERAAAAVAALAGHNGSANCVGLPGRLAAAGSPGGIDAEVDAAMESYRAGLAKLLEEADELRMSTARALATEILTPRQAVETLVAAKQLHLSVRDWSRRKEGAVNARLPRASAATSSGATANP</sequence>
<evidence type="ECO:0000313" key="2">
    <source>
        <dbReference type="Proteomes" id="UP001732700"/>
    </source>
</evidence>
<proteinExistence type="predicted"/>
<organism evidence="1 2">
    <name type="scientific">Avena sativa</name>
    <name type="common">Oat</name>
    <dbReference type="NCBI Taxonomy" id="4498"/>
    <lineage>
        <taxon>Eukaryota</taxon>
        <taxon>Viridiplantae</taxon>
        <taxon>Streptophyta</taxon>
        <taxon>Embryophyta</taxon>
        <taxon>Tracheophyta</taxon>
        <taxon>Spermatophyta</taxon>
        <taxon>Magnoliopsida</taxon>
        <taxon>Liliopsida</taxon>
        <taxon>Poales</taxon>
        <taxon>Poaceae</taxon>
        <taxon>BOP clade</taxon>
        <taxon>Pooideae</taxon>
        <taxon>Poodae</taxon>
        <taxon>Poeae</taxon>
        <taxon>Poeae Chloroplast Group 1 (Aveneae type)</taxon>
        <taxon>Aveninae</taxon>
        <taxon>Avena</taxon>
    </lineage>
</organism>
<evidence type="ECO:0000313" key="1">
    <source>
        <dbReference type="EnsemblPlants" id="AVESA.00010b.r2.3AG0447590.1.CDS.1"/>
    </source>
</evidence>
<name>A0ACD5VL78_AVESA</name>
<accession>A0ACD5VL78</accession>
<reference evidence="1" key="1">
    <citation type="submission" date="2021-05" db="EMBL/GenBank/DDBJ databases">
        <authorList>
            <person name="Scholz U."/>
            <person name="Mascher M."/>
            <person name="Fiebig A."/>
        </authorList>
    </citation>
    <scope>NUCLEOTIDE SEQUENCE [LARGE SCALE GENOMIC DNA]</scope>
</reference>
<dbReference type="Proteomes" id="UP001732700">
    <property type="component" value="Chromosome 3A"/>
</dbReference>
<keyword evidence="2" id="KW-1185">Reference proteome</keyword>
<protein>
    <submittedName>
        <fullName evidence="1">Uncharacterized protein</fullName>
    </submittedName>
</protein>